<reference evidence="3" key="2">
    <citation type="journal article" date="2008" name="Nucleic Acids Res.">
        <title>The rice annotation project database (RAP-DB): 2008 update.</title>
        <authorList>
            <consortium name="The rice annotation project (RAP)"/>
        </authorList>
    </citation>
    <scope>GENOME REANNOTATION</scope>
    <source>
        <strain evidence="3">cv. Nipponbare</strain>
    </source>
</reference>
<organism evidence="2 3">
    <name type="scientific">Oryza sativa subsp. japonica</name>
    <name type="common">Rice</name>
    <dbReference type="NCBI Taxonomy" id="39947"/>
    <lineage>
        <taxon>Eukaryota</taxon>
        <taxon>Viridiplantae</taxon>
        <taxon>Streptophyta</taxon>
        <taxon>Embryophyta</taxon>
        <taxon>Tracheophyta</taxon>
        <taxon>Spermatophyta</taxon>
        <taxon>Magnoliopsida</taxon>
        <taxon>Liliopsida</taxon>
        <taxon>Poales</taxon>
        <taxon>Poaceae</taxon>
        <taxon>BOP clade</taxon>
        <taxon>Oryzoideae</taxon>
        <taxon>Oryzeae</taxon>
        <taxon>Oryzinae</taxon>
        <taxon>Oryza</taxon>
        <taxon>Oryza sativa</taxon>
    </lineage>
</organism>
<feature type="region of interest" description="Disordered" evidence="1">
    <location>
        <begin position="1"/>
        <end position="22"/>
    </location>
</feature>
<evidence type="ECO:0000256" key="1">
    <source>
        <dbReference type="SAM" id="MobiDB-lite"/>
    </source>
</evidence>
<reference evidence="3" key="1">
    <citation type="journal article" date="2005" name="Nature">
        <title>The map-based sequence of the rice genome.</title>
        <authorList>
            <consortium name="International rice genome sequencing project (IRGSP)"/>
            <person name="Matsumoto T."/>
            <person name="Wu J."/>
            <person name="Kanamori H."/>
            <person name="Katayose Y."/>
            <person name="Fujisawa M."/>
            <person name="Namiki N."/>
            <person name="Mizuno H."/>
            <person name="Yamamoto K."/>
            <person name="Antonio B.A."/>
            <person name="Baba T."/>
            <person name="Sakata K."/>
            <person name="Nagamura Y."/>
            <person name="Aoki H."/>
            <person name="Arikawa K."/>
            <person name="Arita K."/>
            <person name="Bito T."/>
            <person name="Chiden Y."/>
            <person name="Fujitsuka N."/>
            <person name="Fukunaka R."/>
            <person name="Hamada M."/>
            <person name="Harada C."/>
            <person name="Hayashi A."/>
            <person name="Hijishita S."/>
            <person name="Honda M."/>
            <person name="Hosokawa S."/>
            <person name="Ichikawa Y."/>
            <person name="Idonuma A."/>
            <person name="Iijima M."/>
            <person name="Ikeda M."/>
            <person name="Ikeno M."/>
            <person name="Ito K."/>
            <person name="Ito S."/>
            <person name="Ito T."/>
            <person name="Ito Y."/>
            <person name="Ito Y."/>
            <person name="Iwabuchi A."/>
            <person name="Kamiya K."/>
            <person name="Karasawa W."/>
            <person name="Kurita K."/>
            <person name="Katagiri S."/>
            <person name="Kikuta A."/>
            <person name="Kobayashi H."/>
            <person name="Kobayashi N."/>
            <person name="Machita K."/>
            <person name="Maehara T."/>
            <person name="Masukawa M."/>
            <person name="Mizubayashi T."/>
            <person name="Mukai Y."/>
            <person name="Nagasaki H."/>
            <person name="Nagata Y."/>
            <person name="Naito S."/>
            <person name="Nakashima M."/>
            <person name="Nakama Y."/>
            <person name="Nakamichi Y."/>
            <person name="Nakamura M."/>
            <person name="Meguro A."/>
            <person name="Negishi M."/>
            <person name="Ohta I."/>
            <person name="Ohta T."/>
            <person name="Okamoto M."/>
            <person name="Ono N."/>
            <person name="Saji S."/>
            <person name="Sakaguchi M."/>
            <person name="Sakai K."/>
            <person name="Shibata M."/>
            <person name="Shimokawa T."/>
            <person name="Song J."/>
            <person name="Takazaki Y."/>
            <person name="Terasawa K."/>
            <person name="Tsugane M."/>
            <person name="Tsuji K."/>
            <person name="Ueda S."/>
            <person name="Waki K."/>
            <person name="Yamagata H."/>
            <person name="Yamamoto M."/>
            <person name="Yamamoto S."/>
            <person name="Yamane H."/>
            <person name="Yoshiki S."/>
            <person name="Yoshihara R."/>
            <person name="Yukawa K."/>
            <person name="Zhong H."/>
            <person name="Yano M."/>
            <person name="Yuan Q."/>
            <person name="Ouyang S."/>
            <person name="Liu J."/>
            <person name="Jones K.M."/>
            <person name="Gansberger K."/>
            <person name="Moffat K."/>
            <person name="Hill J."/>
            <person name="Bera J."/>
            <person name="Fadrosh D."/>
            <person name="Jin S."/>
            <person name="Johri S."/>
            <person name="Kim M."/>
            <person name="Overton L."/>
            <person name="Reardon M."/>
            <person name="Tsitrin T."/>
            <person name="Vuong H."/>
            <person name="Weaver B."/>
            <person name="Ciecko A."/>
            <person name="Tallon L."/>
            <person name="Jackson J."/>
            <person name="Pai G."/>
            <person name="Aken S.V."/>
            <person name="Utterback T."/>
            <person name="Reidmuller S."/>
            <person name="Feldblyum T."/>
            <person name="Hsiao J."/>
            <person name="Zismann V."/>
            <person name="Iobst S."/>
            <person name="de Vazeille A.R."/>
            <person name="Buell C.R."/>
            <person name="Ying K."/>
            <person name="Li Y."/>
            <person name="Lu T."/>
            <person name="Huang Y."/>
            <person name="Zhao Q."/>
            <person name="Feng Q."/>
            <person name="Zhang L."/>
            <person name="Zhu J."/>
            <person name="Weng Q."/>
            <person name="Mu J."/>
            <person name="Lu Y."/>
            <person name="Fan D."/>
            <person name="Liu Y."/>
            <person name="Guan J."/>
            <person name="Zhang Y."/>
            <person name="Yu S."/>
            <person name="Liu X."/>
            <person name="Zhang Y."/>
            <person name="Hong G."/>
            <person name="Han B."/>
            <person name="Choisne N."/>
            <person name="Demange N."/>
            <person name="Orjeda G."/>
            <person name="Samain S."/>
            <person name="Cattolico L."/>
            <person name="Pelletier E."/>
            <person name="Couloux A."/>
            <person name="Segurens B."/>
            <person name="Wincker P."/>
            <person name="D'Hont A."/>
            <person name="Scarpelli C."/>
            <person name="Weissenbach J."/>
            <person name="Salanoubat M."/>
            <person name="Quetier F."/>
            <person name="Yu Y."/>
            <person name="Kim H.R."/>
            <person name="Rambo T."/>
            <person name="Currie J."/>
            <person name="Collura K."/>
            <person name="Luo M."/>
            <person name="Yang T."/>
            <person name="Ammiraju J.S.S."/>
            <person name="Engler F."/>
            <person name="Soderlund C."/>
            <person name="Wing R.A."/>
            <person name="Palmer L.E."/>
            <person name="de la Bastide M."/>
            <person name="Spiegel L."/>
            <person name="Nascimento L."/>
            <person name="Zutavern T."/>
            <person name="O'Shaughnessy A."/>
            <person name="Dike S."/>
            <person name="Dedhia N."/>
            <person name="Preston R."/>
            <person name="Balija V."/>
            <person name="McCombie W.R."/>
            <person name="Chow T."/>
            <person name="Chen H."/>
            <person name="Chung M."/>
            <person name="Chen C."/>
            <person name="Shaw J."/>
            <person name="Wu H."/>
            <person name="Hsiao K."/>
            <person name="Chao Y."/>
            <person name="Chu M."/>
            <person name="Cheng C."/>
            <person name="Hour A."/>
            <person name="Lee P."/>
            <person name="Lin S."/>
            <person name="Lin Y."/>
            <person name="Liou J."/>
            <person name="Liu S."/>
            <person name="Hsing Y."/>
            <person name="Raghuvanshi S."/>
            <person name="Mohanty A."/>
            <person name="Bharti A.K."/>
            <person name="Gaur A."/>
            <person name="Gupta V."/>
            <person name="Kumar D."/>
            <person name="Ravi V."/>
            <person name="Vij S."/>
            <person name="Kapur A."/>
            <person name="Khurana P."/>
            <person name="Khurana P."/>
            <person name="Khurana J.P."/>
            <person name="Tyagi A.K."/>
            <person name="Gaikwad K."/>
            <person name="Singh A."/>
            <person name="Dalal V."/>
            <person name="Srivastava S."/>
            <person name="Dixit A."/>
            <person name="Pal A.K."/>
            <person name="Ghazi I.A."/>
            <person name="Yadav M."/>
            <person name="Pandit A."/>
            <person name="Bhargava A."/>
            <person name="Sureshbabu K."/>
            <person name="Batra K."/>
            <person name="Sharma T.R."/>
            <person name="Mohapatra T."/>
            <person name="Singh N.K."/>
            <person name="Messing J."/>
            <person name="Nelson A.B."/>
            <person name="Fuks G."/>
            <person name="Kavchok S."/>
            <person name="Keizer G."/>
            <person name="Linton E."/>
            <person name="Llaca V."/>
            <person name="Song R."/>
            <person name="Tanyolac B."/>
            <person name="Young S."/>
            <person name="Ho-Il K."/>
            <person name="Hahn J.H."/>
            <person name="Sangsakoo G."/>
            <person name="Vanavichit A."/>
            <person name="de Mattos Luiz.A.T."/>
            <person name="Zimmer P.D."/>
            <person name="Malone G."/>
            <person name="Dellagostin O."/>
            <person name="de Oliveira A.C."/>
            <person name="Bevan M."/>
            <person name="Bancroft I."/>
            <person name="Minx P."/>
            <person name="Cordum H."/>
            <person name="Wilson R."/>
            <person name="Cheng Z."/>
            <person name="Jin W."/>
            <person name="Jiang J."/>
            <person name="Leong S.A."/>
            <person name="Iwama H."/>
            <person name="Gojobori T."/>
            <person name="Itoh T."/>
            <person name="Niimura Y."/>
            <person name="Fujii Y."/>
            <person name="Habara T."/>
            <person name="Sakai H."/>
            <person name="Sato Y."/>
            <person name="Wilson G."/>
            <person name="Kumar K."/>
            <person name="McCouch S."/>
            <person name="Juretic N."/>
            <person name="Hoen D."/>
            <person name="Wright S."/>
            <person name="Bruskiewich R."/>
            <person name="Bureau T."/>
            <person name="Miyao A."/>
            <person name="Hirochika H."/>
            <person name="Nishikawa T."/>
            <person name="Kadowaki K."/>
            <person name="Sugiura M."/>
            <person name="Burr B."/>
            <person name="Sasaki T."/>
        </authorList>
    </citation>
    <scope>NUCLEOTIDE SEQUENCE [LARGE SCALE GENOMIC DNA]</scope>
    <source>
        <strain evidence="3">cv. Nipponbare</strain>
    </source>
</reference>
<dbReference type="InterPro" id="IPR006912">
    <property type="entry name" value="Harbinger_derived_prot"/>
</dbReference>
<dbReference type="Pfam" id="PF04827">
    <property type="entry name" value="Plant_tran"/>
    <property type="match status" value="1"/>
</dbReference>
<accession>Q53M34</accession>
<evidence type="ECO:0000313" key="3">
    <source>
        <dbReference type="Proteomes" id="UP000000763"/>
    </source>
</evidence>
<sequence>MSNQSDGDSPTHDDSLDEVSSIDPMDLYPLDEISNILGDLADHVVAELKSEVEALQDMRPTRQSGPRRYVDRPYEESKHGLLKDYFVQNPVYNDTTFRRRFRMKKHLFLRIVEALGQWDKYFTLRMDALNRPGLSPLKKCTSAICQLGNGSPADQLDEYLNIGDSTTVECLKMFVKGVIEVFGAEYLRRPMVQDVERLVQIGERRGFPGMLGSIDCMHWHWEKCPVAWKEMYTRGNQGVPTVILEAVASHDRWIWHAFFGVAGSNNDINVLNQSPLFVQQLRGEGPQVQYHVNGRQYNTGYYLADGIYPEWAVFVKSIRHPQSEKHKLFAKHQEGKWKDVECAFGILQSRFSILKRPARLYDQGDLENIMLACIILHNMVIEDEKDIEQLPLDLNETPSTLTV</sequence>
<dbReference type="PANTHER" id="PTHR47150">
    <property type="entry name" value="OS12G0169200 PROTEIN"/>
    <property type="match status" value="1"/>
</dbReference>
<dbReference type="PANTHER" id="PTHR47150:SF6">
    <property type="entry name" value="OS01G0872900 PROTEIN"/>
    <property type="match status" value="1"/>
</dbReference>
<dbReference type="EMBL" id="AC137924">
    <property type="protein sequence ID" value="AAX96772.1"/>
    <property type="molecule type" value="Genomic_DNA"/>
</dbReference>
<name>Q53M34_ORYSJ</name>
<evidence type="ECO:0000313" key="2">
    <source>
        <dbReference type="EMBL" id="AAX96772.1"/>
    </source>
</evidence>
<protein>
    <submittedName>
        <fullName evidence="2">Transposon protein, putative, ping/pong/SNOOPY sub-class</fullName>
    </submittedName>
</protein>
<proteinExistence type="predicted"/>
<dbReference type="AlphaFoldDB" id="Q53M34"/>
<dbReference type="Proteomes" id="UP000000763">
    <property type="component" value="Chromosome 11"/>
</dbReference>